<dbReference type="Gene3D" id="1.10.10.2420">
    <property type="match status" value="1"/>
</dbReference>
<evidence type="ECO:0000259" key="7">
    <source>
        <dbReference type="Pfam" id="PF04557"/>
    </source>
</evidence>
<accession>A0A7J7WEC0</accession>
<feature type="domain" description="Glutaminyl-tRNA synthetase class Ib non-specific RNA-binding" evidence="8">
    <location>
        <begin position="5"/>
        <end position="162"/>
    </location>
</feature>
<evidence type="ECO:0000313" key="10">
    <source>
        <dbReference type="Proteomes" id="UP000558488"/>
    </source>
</evidence>
<evidence type="ECO:0008006" key="11">
    <source>
        <dbReference type="Google" id="ProtNLM"/>
    </source>
</evidence>
<evidence type="ECO:0000256" key="1">
    <source>
        <dbReference type="ARBA" id="ARBA00022598"/>
    </source>
</evidence>
<evidence type="ECO:0000256" key="3">
    <source>
        <dbReference type="ARBA" id="ARBA00022840"/>
    </source>
</evidence>
<reference evidence="9 10" key="1">
    <citation type="journal article" date="2020" name="Nature">
        <title>Six reference-quality genomes reveal evolution of bat adaptations.</title>
        <authorList>
            <person name="Jebb D."/>
            <person name="Huang Z."/>
            <person name="Pippel M."/>
            <person name="Hughes G.M."/>
            <person name="Lavrichenko K."/>
            <person name="Devanna P."/>
            <person name="Winkler S."/>
            <person name="Jermiin L.S."/>
            <person name="Skirmuntt E.C."/>
            <person name="Katzourakis A."/>
            <person name="Burkitt-Gray L."/>
            <person name="Ray D.A."/>
            <person name="Sullivan K.A.M."/>
            <person name="Roscito J.G."/>
            <person name="Kirilenko B.M."/>
            <person name="Davalos L.M."/>
            <person name="Corthals A.P."/>
            <person name="Power M.L."/>
            <person name="Jones G."/>
            <person name="Ransome R.D."/>
            <person name="Dechmann D.K.N."/>
            <person name="Locatelli A.G."/>
            <person name="Puechmaille S.J."/>
            <person name="Fedrigo O."/>
            <person name="Jarvis E.D."/>
            <person name="Hiller M."/>
            <person name="Vernes S.C."/>
            <person name="Myers E.W."/>
            <person name="Teeling E.C."/>
        </authorList>
    </citation>
    <scope>NUCLEOTIDE SEQUENCE [LARGE SCALE GENOMIC DNA]</scope>
    <source>
        <strain evidence="9">MPipKuh1</strain>
        <tissue evidence="9">Flight muscle</tissue>
    </source>
</reference>
<dbReference type="GO" id="GO:0005737">
    <property type="term" value="C:cytoplasm"/>
    <property type="evidence" value="ECO:0007669"/>
    <property type="project" value="InterPro"/>
</dbReference>
<keyword evidence="4" id="KW-0648">Protein biosynthesis</keyword>
<dbReference type="InterPro" id="IPR007639">
    <property type="entry name" value="Gln-tRNA-synth_Ib_RNA-bd_N"/>
</dbReference>
<evidence type="ECO:0000256" key="2">
    <source>
        <dbReference type="ARBA" id="ARBA00022741"/>
    </source>
</evidence>
<comment type="caution">
    <text evidence="9">The sequence shown here is derived from an EMBL/GenBank/DDBJ whole genome shotgun (WGS) entry which is preliminary data.</text>
</comment>
<dbReference type="Proteomes" id="UP000558488">
    <property type="component" value="Unassembled WGS sequence"/>
</dbReference>
<dbReference type="Pfam" id="PF04558">
    <property type="entry name" value="tRNA_synt_1c_R1"/>
    <property type="match status" value="1"/>
</dbReference>
<evidence type="ECO:0000313" key="9">
    <source>
        <dbReference type="EMBL" id="KAF6335676.1"/>
    </source>
</evidence>
<feature type="compositionally biased region" description="Basic residues" evidence="6">
    <location>
        <begin position="243"/>
        <end position="253"/>
    </location>
</feature>
<dbReference type="AlphaFoldDB" id="A0A7J7WEC0"/>
<keyword evidence="5" id="KW-0030">Aminoacyl-tRNA synthetase</keyword>
<evidence type="ECO:0000256" key="5">
    <source>
        <dbReference type="ARBA" id="ARBA00023146"/>
    </source>
</evidence>
<keyword evidence="1" id="KW-0436">Ligase</keyword>
<protein>
    <recommendedName>
        <fullName evidence="11">Glutaminyl-tRNA synthetase</fullName>
    </recommendedName>
</protein>
<evidence type="ECO:0000256" key="6">
    <source>
        <dbReference type="SAM" id="MobiDB-lite"/>
    </source>
</evidence>
<evidence type="ECO:0000259" key="8">
    <source>
        <dbReference type="Pfam" id="PF04558"/>
    </source>
</evidence>
<keyword evidence="2" id="KW-0547">Nucleotide-binding</keyword>
<dbReference type="InterPro" id="IPR042559">
    <property type="entry name" value="Gln-tRNA-synth_Ib_RNA-bd_N_2"/>
</dbReference>
<dbReference type="GO" id="GO:0006425">
    <property type="term" value="P:glutaminyl-tRNA aminoacylation"/>
    <property type="evidence" value="ECO:0007669"/>
    <property type="project" value="InterPro"/>
</dbReference>
<dbReference type="GO" id="GO:0004819">
    <property type="term" value="F:glutamine-tRNA ligase activity"/>
    <property type="evidence" value="ECO:0007669"/>
    <property type="project" value="InterPro"/>
</dbReference>
<gene>
    <name evidence="9" type="ORF">mPipKuh1_014431</name>
</gene>
<dbReference type="FunFam" id="1.10.10.2420:FF:000001">
    <property type="entry name" value="Glutamine--tRNA ligase cytoplasmic"/>
    <property type="match status" value="1"/>
</dbReference>
<dbReference type="FunFam" id="1.10.8.1290:FF:000001">
    <property type="entry name" value="Glutamine--tRNA ligase"/>
    <property type="match status" value="1"/>
</dbReference>
<dbReference type="GO" id="GO:0005524">
    <property type="term" value="F:ATP binding"/>
    <property type="evidence" value="ECO:0007669"/>
    <property type="project" value="UniProtKB-KW"/>
</dbReference>
<keyword evidence="10" id="KW-1185">Reference proteome</keyword>
<sequence>MATADSVSLFTGLGLSEHKARETLKNAALSAQLREAATQAQQTLGSAIDKATGTLLYGVASRLRDPRRLPFLVRYVANKKIHTEAQLSAALEYVRSHPLDPIDPVDFERECGVGIEVTPEQIEAAVEVAIQRHRPQLLEERYHFNMGLLMGEARAALKWADGKMIKHEVDMQVLHLLGPKRETDLEKKPKVAKARPEETEQRAAKDAVENGEAAGQALSLMEQLRGEALKFHKPGAHPLPARTQRHPAHRARQSHQLQLRLRQGQQRHLLSAL</sequence>
<keyword evidence="3" id="KW-0067">ATP-binding</keyword>
<dbReference type="EMBL" id="JACAGB010000011">
    <property type="protein sequence ID" value="KAF6335676.1"/>
    <property type="molecule type" value="Genomic_DNA"/>
</dbReference>
<organism evidence="9 10">
    <name type="scientific">Pipistrellus kuhlii</name>
    <name type="common">Kuhl's pipistrelle</name>
    <dbReference type="NCBI Taxonomy" id="59472"/>
    <lineage>
        <taxon>Eukaryota</taxon>
        <taxon>Metazoa</taxon>
        <taxon>Chordata</taxon>
        <taxon>Craniata</taxon>
        <taxon>Vertebrata</taxon>
        <taxon>Euteleostomi</taxon>
        <taxon>Mammalia</taxon>
        <taxon>Eutheria</taxon>
        <taxon>Laurasiatheria</taxon>
        <taxon>Chiroptera</taxon>
        <taxon>Yangochiroptera</taxon>
        <taxon>Vespertilionidae</taxon>
        <taxon>Pipistrellus</taxon>
    </lineage>
</organism>
<dbReference type="InterPro" id="IPR042558">
    <property type="entry name" value="Gln-tRNA-synth_Ib_RNA-bd_N_1"/>
</dbReference>
<proteinExistence type="predicted"/>
<feature type="compositionally biased region" description="Basic and acidic residues" evidence="6">
    <location>
        <begin position="184"/>
        <end position="208"/>
    </location>
</feature>
<dbReference type="InterPro" id="IPR007638">
    <property type="entry name" value="Gln-tRNA-synth_Ib_RNA-bd_2"/>
</dbReference>
<name>A0A7J7WEC0_PIPKU</name>
<feature type="domain" description="Glutaminyl-tRNA synthetase class Ib non-specific RNA-binding" evidence="7">
    <location>
        <begin position="165"/>
        <end position="236"/>
    </location>
</feature>
<dbReference type="Pfam" id="PF04557">
    <property type="entry name" value="tRNA_synt_1c_R2"/>
    <property type="match status" value="1"/>
</dbReference>
<dbReference type="Gene3D" id="1.10.8.1290">
    <property type="entry name" value="Glutaminyl-tRNA synthetase, non-specific RNA binding region part 1, domain 1"/>
    <property type="match status" value="1"/>
</dbReference>
<evidence type="ECO:0000256" key="4">
    <source>
        <dbReference type="ARBA" id="ARBA00022917"/>
    </source>
</evidence>
<feature type="region of interest" description="Disordered" evidence="6">
    <location>
        <begin position="232"/>
        <end position="257"/>
    </location>
</feature>
<feature type="region of interest" description="Disordered" evidence="6">
    <location>
        <begin position="184"/>
        <end position="211"/>
    </location>
</feature>